<accession>A0ABX0Z905</accession>
<dbReference type="Gene3D" id="3.40.50.150">
    <property type="entry name" value="Vaccinia Virus protein VP39"/>
    <property type="match status" value="1"/>
</dbReference>
<protein>
    <submittedName>
        <fullName evidence="2">Class I SAM-dependent methyltransferase</fullName>
    </submittedName>
</protein>
<evidence type="ECO:0000259" key="1">
    <source>
        <dbReference type="Pfam" id="PF13649"/>
    </source>
</evidence>
<proteinExistence type="predicted"/>
<dbReference type="GO" id="GO:0008168">
    <property type="term" value="F:methyltransferase activity"/>
    <property type="evidence" value="ECO:0007669"/>
    <property type="project" value="UniProtKB-KW"/>
</dbReference>
<organism evidence="2 3">
    <name type="scientific">Micromonospora thermarum</name>
    <dbReference type="NCBI Taxonomy" id="2720024"/>
    <lineage>
        <taxon>Bacteria</taxon>
        <taxon>Bacillati</taxon>
        <taxon>Actinomycetota</taxon>
        <taxon>Actinomycetes</taxon>
        <taxon>Micromonosporales</taxon>
        <taxon>Micromonosporaceae</taxon>
        <taxon>Micromonospora</taxon>
    </lineage>
</organism>
<keyword evidence="2" id="KW-0808">Transferase</keyword>
<keyword evidence="3" id="KW-1185">Reference proteome</keyword>
<dbReference type="RefSeq" id="WP_168002719.1">
    <property type="nucleotide sequence ID" value="NZ_JAATEO010000024.1"/>
</dbReference>
<evidence type="ECO:0000313" key="3">
    <source>
        <dbReference type="Proteomes" id="UP000783871"/>
    </source>
</evidence>
<dbReference type="EMBL" id="JAATEO010000024">
    <property type="protein sequence ID" value="NJP34361.1"/>
    <property type="molecule type" value="Genomic_DNA"/>
</dbReference>
<dbReference type="Proteomes" id="UP000783871">
    <property type="component" value="Unassembled WGS sequence"/>
</dbReference>
<keyword evidence="2" id="KW-0489">Methyltransferase</keyword>
<dbReference type="InterPro" id="IPR029063">
    <property type="entry name" value="SAM-dependent_MTases_sf"/>
</dbReference>
<dbReference type="Pfam" id="PF13649">
    <property type="entry name" value="Methyltransf_25"/>
    <property type="match status" value="1"/>
</dbReference>
<evidence type="ECO:0000313" key="2">
    <source>
        <dbReference type="EMBL" id="NJP34361.1"/>
    </source>
</evidence>
<feature type="domain" description="Methyltransferase" evidence="1">
    <location>
        <begin position="61"/>
        <end position="147"/>
    </location>
</feature>
<comment type="caution">
    <text evidence="2">The sequence shown here is derived from an EMBL/GenBank/DDBJ whole genome shotgun (WGS) entry which is preliminary data.</text>
</comment>
<reference evidence="2 3" key="1">
    <citation type="submission" date="2020-03" db="EMBL/GenBank/DDBJ databases">
        <title>WGS of actinomycetes isolated from Thailand.</title>
        <authorList>
            <person name="Thawai C."/>
        </authorList>
    </citation>
    <scope>NUCLEOTIDE SEQUENCE [LARGE SCALE GENOMIC DNA]</scope>
    <source>
        <strain evidence="2 3">HSS6-12</strain>
    </source>
</reference>
<dbReference type="InterPro" id="IPR041698">
    <property type="entry name" value="Methyltransf_25"/>
</dbReference>
<name>A0ABX0Z905_9ACTN</name>
<dbReference type="CDD" id="cd02440">
    <property type="entry name" value="AdoMet_MTases"/>
    <property type="match status" value="1"/>
</dbReference>
<gene>
    <name evidence="2" type="ORF">HCJ94_20860</name>
</gene>
<sequence length="220" mass="23546">MTVLATDPGGSGFAAALTTPIGTHWLVDTHGRRTRLPVDRWHAAAEPALRAVLRRCAGPTLDVGCGPGRVTRALVEAGVTAVGLDVCAEAVRRTRARGAVALRRDVFDPLPGEGRWAHVLLIDGNIGIGGDPVALLGRCRDLLRPRGTVVVEVEPAGPGLWRGDSHLAYRTADGVSRRGPWFRWARLDERALPPVAAAVGLAVHELADRDGRRFAVLRRP</sequence>
<dbReference type="GO" id="GO:0032259">
    <property type="term" value="P:methylation"/>
    <property type="evidence" value="ECO:0007669"/>
    <property type="project" value="UniProtKB-KW"/>
</dbReference>
<dbReference type="SUPFAM" id="SSF53335">
    <property type="entry name" value="S-adenosyl-L-methionine-dependent methyltransferases"/>
    <property type="match status" value="1"/>
</dbReference>